<evidence type="ECO:0000313" key="2">
    <source>
        <dbReference type="Proteomes" id="UP000198287"/>
    </source>
</evidence>
<protein>
    <submittedName>
        <fullName evidence="1">Dehydrogenase/reductase SDR family member 7</fullName>
    </submittedName>
</protein>
<name>A0A226DD36_FOLCA</name>
<dbReference type="InterPro" id="IPR053011">
    <property type="entry name" value="SDR_family_member_7"/>
</dbReference>
<dbReference type="Proteomes" id="UP000198287">
    <property type="component" value="Unassembled WGS sequence"/>
</dbReference>
<keyword evidence="2" id="KW-1185">Reference proteome</keyword>
<comment type="caution">
    <text evidence="1">The sequence shown here is derived from an EMBL/GenBank/DDBJ whole genome shotgun (WGS) entry which is preliminary data.</text>
</comment>
<dbReference type="OrthoDB" id="47007at2759"/>
<dbReference type="Pfam" id="PF00106">
    <property type="entry name" value="adh_short"/>
    <property type="match status" value="1"/>
</dbReference>
<dbReference type="EMBL" id="LNIX01000023">
    <property type="protein sequence ID" value="OXA43109.1"/>
    <property type="molecule type" value="Genomic_DNA"/>
</dbReference>
<reference evidence="1 2" key="1">
    <citation type="submission" date="2015-12" db="EMBL/GenBank/DDBJ databases">
        <title>The genome of Folsomia candida.</title>
        <authorList>
            <person name="Faddeeva A."/>
            <person name="Derks M.F."/>
            <person name="Anvar Y."/>
            <person name="Smit S."/>
            <person name="Van Straalen N."/>
            <person name="Roelofs D."/>
        </authorList>
    </citation>
    <scope>NUCLEOTIDE SEQUENCE [LARGE SCALE GENOMIC DNA]</scope>
    <source>
        <strain evidence="1 2">VU population</strain>
        <tissue evidence="1">Whole body</tissue>
    </source>
</reference>
<gene>
    <name evidence="1" type="ORF">Fcan01_22216</name>
</gene>
<proteinExistence type="predicted"/>
<accession>A0A226DD36</accession>
<dbReference type="SUPFAM" id="SSF51735">
    <property type="entry name" value="NAD(P)-binding Rossmann-fold domains"/>
    <property type="match status" value="1"/>
</dbReference>
<dbReference type="PANTHER" id="PTHR44269">
    <property type="entry name" value="DEHYDROGENASE/REDUCTASE SDR FAMILY MEMBER 7-RELATED"/>
    <property type="match status" value="1"/>
</dbReference>
<dbReference type="InterPro" id="IPR002347">
    <property type="entry name" value="SDR_fam"/>
</dbReference>
<dbReference type="PRINTS" id="PR00081">
    <property type="entry name" value="GDHRDH"/>
</dbReference>
<sequence>MLELIVAVFLAFLAICLGILFISDCDIWTYLHIKFGKDVATRFEGKVVWVTGASSGIGEGIAKELVKVKNVKIILSARRNEELERVKRECLALNKSTKQDAILVLPFDMVDYDSHAKALEKVVKTFGKLDILISNAAAMGQFALWEEAPISTDMALFDLNVFSLVNLNRIVLNYFKNERGRQGHLAVVSSLAGKMGFPYLTPYTPTKFALHGYFDCLRHELRKMERIHVTLLCPGPVETNIYNDTLTGTGARFKLTMMSTLTRNAMTTARCGEICLASIANKLEESWMGPLPNLPFMYLAAYQPFLFSKLTAFTMKFMLVDEE</sequence>
<organism evidence="1 2">
    <name type="scientific">Folsomia candida</name>
    <name type="common">Springtail</name>
    <dbReference type="NCBI Taxonomy" id="158441"/>
    <lineage>
        <taxon>Eukaryota</taxon>
        <taxon>Metazoa</taxon>
        <taxon>Ecdysozoa</taxon>
        <taxon>Arthropoda</taxon>
        <taxon>Hexapoda</taxon>
        <taxon>Collembola</taxon>
        <taxon>Entomobryomorpha</taxon>
        <taxon>Isotomoidea</taxon>
        <taxon>Isotomidae</taxon>
        <taxon>Proisotominae</taxon>
        <taxon>Folsomia</taxon>
    </lineage>
</organism>
<dbReference type="InterPro" id="IPR036291">
    <property type="entry name" value="NAD(P)-bd_dom_sf"/>
</dbReference>
<dbReference type="AlphaFoldDB" id="A0A226DD36"/>
<dbReference type="PANTHER" id="PTHR44269:SF2">
    <property type="entry name" value="DEHYDROGENASE_REDUCTASE SDR FAMILY MEMBER 7"/>
    <property type="match status" value="1"/>
</dbReference>
<dbReference type="Gene3D" id="3.40.50.720">
    <property type="entry name" value="NAD(P)-binding Rossmann-like Domain"/>
    <property type="match status" value="1"/>
</dbReference>
<evidence type="ECO:0000313" key="1">
    <source>
        <dbReference type="EMBL" id="OXA43109.1"/>
    </source>
</evidence>